<accession>A0A7J6UNS3</accession>
<organism evidence="2 3">
    <name type="scientific">Perkinsus olseni</name>
    <name type="common">Perkinsus atlanticus</name>
    <dbReference type="NCBI Taxonomy" id="32597"/>
    <lineage>
        <taxon>Eukaryota</taxon>
        <taxon>Sar</taxon>
        <taxon>Alveolata</taxon>
        <taxon>Perkinsozoa</taxon>
        <taxon>Perkinsea</taxon>
        <taxon>Perkinsida</taxon>
        <taxon>Perkinsidae</taxon>
        <taxon>Perkinsus</taxon>
    </lineage>
</organism>
<dbReference type="AlphaFoldDB" id="A0A7J6UNS3"/>
<proteinExistence type="predicted"/>
<name>A0A7J6UNS3_PEROL</name>
<evidence type="ECO:0000256" key="1">
    <source>
        <dbReference type="SAM" id="Coils"/>
    </source>
</evidence>
<comment type="caution">
    <text evidence="2">The sequence shown here is derived from an EMBL/GenBank/DDBJ whole genome shotgun (WGS) entry which is preliminary data.</text>
</comment>
<gene>
    <name evidence="2" type="ORF">FOZ63_028988</name>
</gene>
<reference evidence="2 3" key="1">
    <citation type="submission" date="2020-04" db="EMBL/GenBank/DDBJ databases">
        <title>Perkinsus olseni comparative genomics.</title>
        <authorList>
            <person name="Bogema D.R."/>
        </authorList>
    </citation>
    <scope>NUCLEOTIDE SEQUENCE [LARGE SCALE GENOMIC DNA]</scope>
    <source>
        <strain evidence="2 3">ATCC PRA-207</strain>
    </source>
</reference>
<evidence type="ECO:0000313" key="2">
    <source>
        <dbReference type="EMBL" id="KAF4758661.1"/>
    </source>
</evidence>
<keyword evidence="1" id="KW-0175">Coiled coil</keyword>
<feature type="coiled-coil region" evidence="1">
    <location>
        <begin position="41"/>
        <end position="72"/>
    </location>
</feature>
<dbReference type="Proteomes" id="UP000553632">
    <property type="component" value="Unassembled WGS sequence"/>
</dbReference>
<keyword evidence="3" id="KW-1185">Reference proteome</keyword>
<protein>
    <submittedName>
        <fullName evidence="2">Uncharacterized protein</fullName>
    </submittedName>
</protein>
<evidence type="ECO:0000313" key="3">
    <source>
        <dbReference type="Proteomes" id="UP000553632"/>
    </source>
</evidence>
<sequence>MPYYEVMSVIMLTGRPTFEPSPPCVISTIMAHGHSHWSFPMTASLLELQDALSELREAEKLLNTRIRALQKLPCSPWLEPSDRAAIKPAFSLLDTFRPTRGQSGGRTDLPKTLSSLLRKPESRTEAVEGTEAAVAGSVGELSEEAAVVAERAGKIKSVCDQALREAAKAEKLEVEIGRLAEESAKVFAELEEAEMTMPSPDDAPMDVSLDGAAENNGEIAAALSSDLKVMYSRSREELVLEGPEREKALVAHLFKGLPRRMNWWSKPLCEGPNLHELVEAAREIIKHAQRDAAEGQPN</sequence>
<dbReference type="EMBL" id="JABANO010001130">
    <property type="protein sequence ID" value="KAF4758661.1"/>
    <property type="molecule type" value="Genomic_DNA"/>
</dbReference>